<organism evidence="5">
    <name type="scientific">Candidatus Paraimprobicoccus trichonymphae</name>
    <dbReference type="NCBI Taxonomy" id="3033793"/>
    <lineage>
        <taxon>Bacteria</taxon>
        <taxon>Bacillati</taxon>
        <taxon>Bacillota</taxon>
        <taxon>Clostridia</taxon>
        <taxon>Candidatus Paraimprobicoccus</taxon>
    </lineage>
</organism>
<evidence type="ECO:0000256" key="3">
    <source>
        <dbReference type="ARBA" id="ARBA00022840"/>
    </source>
</evidence>
<dbReference type="EMBL" id="AP027925">
    <property type="protein sequence ID" value="BED92949.1"/>
    <property type="molecule type" value="Genomic_DNA"/>
</dbReference>
<dbReference type="InterPro" id="IPR027417">
    <property type="entry name" value="P-loop_NTPase"/>
</dbReference>
<dbReference type="AlphaFoldDB" id="A0AA48I6G1"/>
<dbReference type="SUPFAM" id="SSF52540">
    <property type="entry name" value="P-loop containing nucleoside triphosphate hydrolases"/>
    <property type="match status" value="1"/>
</dbReference>
<evidence type="ECO:0000256" key="1">
    <source>
        <dbReference type="ARBA" id="ARBA00022448"/>
    </source>
</evidence>
<name>A0AA48I6G1_9FIRM</name>
<proteinExistence type="predicted"/>
<keyword evidence="3 5" id="KW-0067">ATP-binding</keyword>
<evidence type="ECO:0000259" key="4">
    <source>
        <dbReference type="PROSITE" id="PS50893"/>
    </source>
</evidence>
<protein>
    <submittedName>
        <fullName evidence="5">Polar amino acid transport system ATP-binding protein</fullName>
    </submittedName>
</protein>
<dbReference type="Proteomes" id="UP001335720">
    <property type="component" value="Chromosome"/>
</dbReference>
<dbReference type="GO" id="GO:0005524">
    <property type="term" value="F:ATP binding"/>
    <property type="evidence" value="ECO:0007669"/>
    <property type="project" value="UniProtKB-KW"/>
</dbReference>
<dbReference type="InterPro" id="IPR003439">
    <property type="entry name" value="ABC_transporter-like_ATP-bd"/>
</dbReference>
<keyword evidence="1" id="KW-0813">Transport</keyword>
<dbReference type="SMART" id="SM00382">
    <property type="entry name" value="AAA"/>
    <property type="match status" value="1"/>
</dbReference>
<feature type="domain" description="ABC transporter" evidence="4">
    <location>
        <begin position="4"/>
        <end position="220"/>
    </location>
</feature>
<dbReference type="PANTHER" id="PTHR42781:SF9">
    <property type="entry name" value="AMINO ACID ABC TRANSPORTER, ATP-BINDING PROTEIN-RELATED"/>
    <property type="match status" value="1"/>
</dbReference>
<dbReference type="Gene3D" id="3.40.50.300">
    <property type="entry name" value="P-loop containing nucleotide triphosphate hydrolases"/>
    <property type="match status" value="1"/>
</dbReference>
<dbReference type="PANTHER" id="PTHR42781">
    <property type="entry name" value="SPERMIDINE/PUTRESCINE IMPORT ATP-BINDING PROTEIN POTA"/>
    <property type="match status" value="1"/>
</dbReference>
<dbReference type="InterPro" id="IPR017871">
    <property type="entry name" value="ABC_transporter-like_CS"/>
</dbReference>
<sequence>MKVIEIFNLYKNFNNKCILKNINLSVEKSEIIAITGESGKGKSTFLRCIIGLETIDFGSIKIDNEFLIQDGKFSKKKSEISKKLGLIFQDFNLFNHLTVIKNIEIPAKNSRLWSKEQIFNKSNDLIKRLKIDNIQNDYPINLSGGQKQRVAIARALIMEPKIILFDEPTSALDPQLVTELTVFIKELSKSRYTIMIITHDVVFAQKTADSILNLENGNFE</sequence>
<dbReference type="GO" id="GO:0016887">
    <property type="term" value="F:ATP hydrolysis activity"/>
    <property type="evidence" value="ECO:0007669"/>
    <property type="project" value="InterPro"/>
</dbReference>
<dbReference type="KEGG" id="ptrh:RsTaC01_0877"/>
<evidence type="ECO:0000313" key="5">
    <source>
        <dbReference type="EMBL" id="BED92949.1"/>
    </source>
</evidence>
<gene>
    <name evidence="5" type="ORF">RsTaC01_0877</name>
</gene>
<dbReference type="PROSITE" id="PS00211">
    <property type="entry name" value="ABC_TRANSPORTER_1"/>
    <property type="match status" value="1"/>
</dbReference>
<dbReference type="Pfam" id="PF00005">
    <property type="entry name" value="ABC_tran"/>
    <property type="match status" value="1"/>
</dbReference>
<dbReference type="InterPro" id="IPR003593">
    <property type="entry name" value="AAA+_ATPase"/>
</dbReference>
<dbReference type="InterPro" id="IPR050093">
    <property type="entry name" value="ABC_SmlMolc_Importer"/>
</dbReference>
<evidence type="ECO:0000256" key="2">
    <source>
        <dbReference type="ARBA" id="ARBA00022741"/>
    </source>
</evidence>
<accession>A0AA48I6G1</accession>
<dbReference type="PROSITE" id="PS50893">
    <property type="entry name" value="ABC_TRANSPORTER_2"/>
    <property type="match status" value="1"/>
</dbReference>
<reference evidence="5" key="1">
    <citation type="journal article" date="2023" name="ISME J.">
        <title>Emergence of putative energy parasites within Clostridia revealed by genome analysis of a novel endosymbiotic clade.</title>
        <authorList>
            <person name="Takahashi K."/>
            <person name="Kuwahara H."/>
            <person name="Horikawa Y."/>
            <person name="Izawa K."/>
            <person name="Kato D."/>
            <person name="Inagaki T."/>
            <person name="Yuki M."/>
            <person name="Ohkuma M."/>
            <person name="Hongoh Y."/>
        </authorList>
    </citation>
    <scope>NUCLEOTIDE SEQUENCE</scope>
    <source>
        <strain evidence="5">RsTa-C01</strain>
    </source>
</reference>
<keyword evidence="2" id="KW-0547">Nucleotide-binding</keyword>